<dbReference type="PROSITE" id="PS50966">
    <property type="entry name" value="ZF_SWIM"/>
    <property type="match status" value="1"/>
</dbReference>
<name>A0A8H5AUB1_9AGAR</name>
<dbReference type="GO" id="GO:0008270">
    <property type="term" value="F:zinc ion binding"/>
    <property type="evidence" value="ECO:0007669"/>
    <property type="project" value="UniProtKB-KW"/>
</dbReference>
<feature type="domain" description="SWIM-type" evidence="3">
    <location>
        <begin position="676"/>
        <end position="709"/>
    </location>
</feature>
<feature type="region of interest" description="Disordered" evidence="2">
    <location>
        <begin position="1"/>
        <end position="45"/>
    </location>
</feature>
<keyword evidence="1" id="KW-0479">Metal-binding</keyword>
<sequence>MRRKEKENMAKSEKDKASKKRAADGTHHEEPPCQKPRIEHEVEDSDDEDFDILLDDYADADDFFSDLRDSLRNSGSIEIHARYPLERDRDITPRDRVAMIAKEIWSVTGVQDHRRTGQNGHQTRLWCSQDAGHKKAAKPSTKEAAKHRDTLGMKRYNCQSHLTIRYHDEPKRTYAEIILHHHIRHVRYLDVSMPPEAKSMIEEQAERATPSSLAVHIRQAYPHVSRDQIYRAWRELSEVHWKRDSCQIKSTTMLLKEFADDVDIFELRNLPAKVEAVAWGMKKIAGLLGDGIVEIGMDATYDTNSKHLELYSIMAEHDNAGFPISYCLLTTATAIDIGKRKKALTAWAQCVRDKYNINPIFTHVDKDLGKIAALRAVWKSKVSLCWWHLRRAVNARLAKMKLATTAYVVDRARSEFAFISRDFVPPNKKVDVEDYEGGMPDDVRVDEDSRVTENIPGRPRGLPQAHPLLLAPLAESTNMLRIRLPPPSQPIDFSEEHDNGHLPPAEQPRIQGTGFTLLLQPAIEQGSAETPDGGDVNSDTDSEAHTRRTFCPTDLRKTIIDMMERHYCAHPDIPGHAAPNAAAIKRWAVQQMYNFCYNNKLPELWAYLWENWYRSGRWELWAREPKLASTYYIKLDNLLTPNGRYRELGSWRKAFKKTWRKLETRETTLPANLDAYRPNTQKWVCTCPAFVTSRFLLCKHLVQLVRRVPPKFFLEVKRQRSTPFWEHRTLKPKDAAECDGDNEGHSGDMSDDELPYDDDDDDDDDDMQGLDDEDDDDDDVNDVVGRVEKGLTFNEALSADINLITDFLAGLQFQLQFRDHRFLRTLEREGAGFFRLASACLEKEKRARKRGGNTQPTWDKAAASSMFYRPRVDGTEDE</sequence>
<feature type="compositionally biased region" description="Acidic residues" evidence="2">
    <location>
        <begin position="749"/>
        <end position="781"/>
    </location>
</feature>
<comment type="caution">
    <text evidence="4">The sequence shown here is derived from an EMBL/GenBank/DDBJ whole genome shotgun (WGS) entry which is preliminary data.</text>
</comment>
<proteinExistence type="predicted"/>
<keyword evidence="1" id="KW-0862">Zinc</keyword>
<dbReference type="Proteomes" id="UP000567179">
    <property type="component" value="Unassembled WGS sequence"/>
</dbReference>
<evidence type="ECO:0000313" key="4">
    <source>
        <dbReference type="EMBL" id="KAF5311025.1"/>
    </source>
</evidence>
<keyword evidence="5" id="KW-1185">Reference proteome</keyword>
<gene>
    <name evidence="4" type="ORF">D9619_008106</name>
</gene>
<dbReference type="AlphaFoldDB" id="A0A8H5AUB1"/>
<feature type="region of interest" description="Disordered" evidence="2">
    <location>
        <begin position="526"/>
        <end position="548"/>
    </location>
</feature>
<accession>A0A8H5AUB1</accession>
<protein>
    <recommendedName>
        <fullName evidence="3">SWIM-type domain-containing protein</fullName>
    </recommendedName>
</protein>
<keyword evidence="1" id="KW-0863">Zinc-finger</keyword>
<dbReference type="OrthoDB" id="3262412at2759"/>
<feature type="region of interest" description="Disordered" evidence="2">
    <location>
        <begin position="488"/>
        <end position="509"/>
    </location>
</feature>
<feature type="compositionally biased region" description="Basic and acidic residues" evidence="2">
    <location>
        <begin position="1"/>
        <end position="40"/>
    </location>
</feature>
<feature type="compositionally biased region" description="Basic and acidic residues" evidence="2">
    <location>
        <begin position="735"/>
        <end position="748"/>
    </location>
</feature>
<dbReference type="EMBL" id="JAACJJ010000057">
    <property type="protein sequence ID" value="KAF5311025.1"/>
    <property type="molecule type" value="Genomic_DNA"/>
</dbReference>
<dbReference type="InterPro" id="IPR007527">
    <property type="entry name" value="Znf_SWIM"/>
</dbReference>
<evidence type="ECO:0000313" key="5">
    <source>
        <dbReference type="Proteomes" id="UP000567179"/>
    </source>
</evidence>
<evidence type="ECO:0000256" key="1">
    <source>
        <dbReference type="PROSITE-ProRule" id="PRU00325"/>
    </source>
</evidence>
<evidence type="ECO:0000259" key="3">
    <source>
        <dbReference type="PROSITE" id="PS50966"/>
    </source>
</evidence>
<organism evidence="4 5">
    <name type="scientific">Psilocybe cf. subviscida</name>
    <dbReference type="NCBI Taxonomy" id="2480587"/>
    <lineage>
        <taxon>Eukaryota</taxon>
        <taxon>Fungi</taxon>
        <taxon>Dikarya</taxon>
        <taxon>Basidiomycota</taxon>
        <taxon>Agaricomycotina</taxon>
        <taxon>Agaricomycetes</taxon>
        <taxon>Agaricomycetidae</taxon>
        <taxon>Agaricales</taxon>
        <taxon>Agaricineae</taxon>
        <taxon>Strophariaceae</taxon>
        <taxon>Psilocybe</taxon>
    </lineage>
</organism>
<reference evidence="4 5" key="1">
    <citation type="journal article" date="2020" name="ISME J.">
        <title>Uncovering the hidden diversity of litter-decomposition mechanisms in mushroom-forming fungi.</title>
        <authorList>
            <person name="Floudas D."/>
            <person name="Bentzer J."/>
            <person name="Ahren D."/>
            <person name="Johansson T."/>
            <person name="Persson P."/>
            <person name="Tunlid A."/>
        </authorList>
    </citation>
    <scope>NUCLEOTIDE SEQUENCE [LARGE SCALE GENOMIC DNA]</scope>
    <source>
        <strain evidence="4 5">CBS 101986</strain>
    </source>
</reference>
<evidence type="ECO:0000256" key="2">
    <source>
        <dbReference type="SAM" id="MobiDB-lite"/>
    </source>
</evidence>
<feature type="region of interest" description="Disordered" evidence="2">
    <location>
        <begin position="735"/>
        <end position="781"/>
    </location>
</feature>